<sequence>MTPLSNILTNRAETFSLSETLTRIEHDSQESIMAARKTQHDTEEQTTHIELSQIKQALLDMRMQIDIIVSALDTELNVAPSAAPVHDQQQSISTPAAYVPERQYVPERTPEPYRQERTEYVPQQKFSEPQQEQYKERTLAPTYGSYSMVEGVFNGQRMIGEDGNQYDVPQNYASKSKMVEGDLLKLTITAEGKQYYKQVGPVARRSLMGELMQDPQGNWVVVADRIPYKILTATVTFYKARQGCQAIILVPEEGQASWGAVDSFLN</sequence>
<accession>A0A0G1E9G1</accession>
<name>A0A0G1E9G1_9BACT</name>
<dbReference type="Proteomes" id="UP000033867">
    <property type="component" value="Unassembled WGS sequence"/>
</dbReference>
<comment type="caution">
    <text evidence="1">The sequence shown here is derived from an EMBL/GenBank/DDBJ whole genome shotgun (WGS) entry which is preliminary data.</text>
</comment>
<gene>
    <name evidence="1" type="ORF">UV42_C0034G0003</name>
</gene>
<keyword evidence="1" id="KW-0689">Ribosomal protein</keyword>
<organism evidence="1 2">
    <name type="scientific">Candidatus Magasanikbacteria bacterium GW2011_GWE2_42_7</name>
    <dbReference type="NCBI Taxonomy" id="1619052"/>
    <lineage>
        <taxon>Bacteria</taxon>
        <taxon>Candidatus Magasanikiibacteriota</taxon>
    </lineage>
</organism>
<evidence type="ECO:0000313" key="1">
    <source>
        <dbReference type="EMBL" id="KKS71208.1"/>
    </source>
</evidence>
<proteinExistence type="predicted"/>
<evidence type="ECO:0000313" key="2">
    <source>
        <dbReference type="Proteomes" id="UP000033867"/>
    </source>
</evidence>
<dbReference type="GO" id="GO:0005840">
    <property type="term" value="C:ribosome"/>
    <property type="evidence" value="ECO:0007669"/>
    <property type="project" value="UniProtKB-KW"/>
</dbReference>
<protein>
    <submittedName>
        <fullName evidence="1">50S ribosomal protein L7/L12</fullName>
    </submittedName>
</protein>
<reference evidence="1 2" key="1">
    <citation type="journal article" date="2015" name="Nature">
        <title>rRNA introns, odd ribosomes, and small enigmatic genomes across a large radiation of phyla.</title>
        <authorList>
            <person name="Brown C.T."/>
            <person name="Hug L.A."/>
            <person name="Thomas B.C."/>
            <person name="Sharon I."/>
            <person name="Castelle C.J."/>
            <person name="Singh A."/>
            <person name="Wilkins M.J."/>
            <person name="Williams K.H."/>
            <person name="Banfield J.F."/>
        </authorList>
    </citation>
    <scope>NUCLEOTIDE SEQUENCE [LARGE SCALE GENOMIC DNA]</scope>
</reference>
<dbReference type="EMBL" id="LCEK01000034">
    <property type="protein sequence ID" value="KKS71208.1"/>
    <property type="molecule type" value="Genomic_DNA"/>
</dbReference>
<keyword evidence="1" id="KW-0687">Ribonucleoprotein</keyword>
<dbReference type="AlphaFoldDB" id="A0A0G1E9G1"/>